<evidence type="ECO:0000256" key="6">
    <source>
        <dbReference type="ARBA" id="ARBA00023125"/>
    </source>
</evidence>
<dbReference type="GO" id="GO:0051301">
    <property type="term" value="P:cell division"/>
    <property type="evidence" value="ECO:0007669"/>
    <property type="project" value="UniProtKB-KW"/>
</dbReference>
<dbReference type="PANTHER" id="PTHR30349">
    <property type="entry name" value="PHAGE INTEGRASE-RELATED"/>
    <property type="match status" value="1"/>
</dbReference>
<feature type="domain" description="Tyr recombinase" evidence="10">
    <location>
        <begin position="121"/>
        <end position="302"/>
    </location>
</feature>
<evidence type="ECO:0000256" key="4">
    <source>
        <dbReference type="ARBA" id="ARBA00022829"/>
    </source>
</evidence>
<sequence>MRDFLVYLTAIKGKSKRTREEYEYDLLLFFRFLKAVQQDMDIKLVDQIDISDITIDFIREISLEDMYLFLEYCEEQRRNSAHARARKGATLKSFFNYLKSKRHLIEDNPASELESPKIGKRQPIYMTMEEAKVFIDGIKESTHYYRNYCMITFFLNLGIRVTELCKLNLTSIQGDYLTVTGKGDKERTVFLNEACQNALSRYLKKERYAIKDADTNESLFLSQKGTRLTRQRVARIVKEINEQSGLNKTKLTPHKLRHTSATMMYKSGADIRSLQQILGHSSVSTTQIYTHVEDKEIQQVIENNPFNQLI</sequence>
<dbReference type="InterPro" id="IPR050090">
    <property type="entry name" value="Tyrosine_recombinase_XerCD"/>
</dbReference>
<dbReference type="EMBL" id="LILB01000001">
    <property type="protein sequence ID" value="KOO52593.1"/>
    <property type="molecule type" value="Genomic_DNA"/>
</dbReference>
<evidence type="ECO:0000256" key="3">
    <source>
        <dbReference type="ARBA" id="ARBA00022618"/>
    </source>
</evidence>
<keyword evidence="3" id="KW-0132">Cell division</keyword>
<dbReference type="OrthoDB" id="9801717at2"/>
<keyword evidence="4" id="KW-0159">Chromosome partition</keyword>
<dbReference type="PATRIC" id="fig|263475.3.peg.610"/>
<dbReference type="InterPro" id="IPR004107">
    <property type="entry name" value="Integrase_SAM-like_N"/>
</dbReference>
<evidence type="ECO:0000256" key="9">
    <source>
        <dbReference type="PROSITE-ProRule" id="PRU01248"/>
    </source>
</evidence>
<dbReference type="GO" id="GO:0007059">
    <property type="term" value="P:chromosome segregation"/>
    <property type="evidence" value="ECO:0007669"/>
    <property type="project" value="UniProtKB-KW"/>
</dbReference>
<comment type="caution">
    <text evidence="12">The sequence shown here is derived from an EMBL/GenBank/DDBJ whole genome shotgun (WGS) entry which is preliminary data.</text>
</comment>
<evidence type="ECO:0000256" key="8">
    <source>
        <dbReference type="ARBA" id="ARBA00023306"/>
    </source>
</evidence>
<accession>A0A0M0LPF4</accession>
<keyword evidence="13" id="KW-1185">Reference proteome</keyword>
<dbReference type="GO" id="GO:0006310">
    <property type="term" value="P:DNA recombination"/>
    <property type="evidence" value="ECO:0007669"/>
    <property type="project" value="UniProtKB-KW"/>
</dbReference>
<name>A0A0M0LPF4_9BACL</name>
<dbReference type="PROSITE" id="PS51900">
    <property type="entry name" value="CB"/>
    <property type="match status" value="1"/>
</dbReference>
<dbReference type="AlphaFoldDB" id="A0A0M0LPF4"/>
<dbReference type="PANTHER" id="PTHR30349:SF77">
    <property type="entry name" value="TYROSINE RECOMBINASE XERC"/>
    <property type="match status" value="1"/>
</dbReference>
<dbReference type="Pfam" id="PF00589">
    <property type="entry name" value="Phage_integrase"/>
    <property type="match status" value="1"/>
</dbReference>
<evidence type="ECO:0000313" key="12">
    <source>
        <dbReference type="EMBL" id="KOO52593.1"/>
    </source>
</evidence>
<keyword evidence="7" id="KW-0233">DNA recombination</keyword>
<keyword evidence="8" id="KW-0131">Cell cycle</keyword>
<dbReference type="Gene3D" id="1.10.150.130">
    <property type="match status" value="1"/>
</dbReference>
<dbReference type="InterPro" id="IPR044068">
    <property type="entry name" value="CB"/>
</dbReference>
<dbReference type="GO" id="GO:0015074">
    <property type="term" value="P:DNA integration"/>
    <property type="evidence" value="ECO:0007669"/>
    <property type="project" value="UniProtKB-KW"/>
</dbReference>
<comment type="subcellular location">
    <subcellularLocation>
        <location evidence="1">Cytoplasm</location>
    </subcellularLocation>
</comment>
<organism evidence="12 13">
    <name type="scientific">Viridibacillus arvi</name>
    <dbReference type="NCBI Taxonomy" id="263475"/>
    <lineage>
        <taxon>Bacteria</taxon>
        <taxon>Bacillati</taxon>
        <taxon>Bacillota</taxon>
        <taxon>Bacilli</taxon>
        <taxon>Bacillales</taxon>
        <taxon>Caryophanaceae</taxon>
        <taxon>Viridibacillus</taxon>
    </lineage>
</organism>
<evidence type="ECO:0000259" key="11">
    <source>
        <dbReference type="PROSITE" id="PS51900"/>
    </source>
</evidence>
<dbReference type="GO" id="GO:0003677">
    <property type="term" value="F:DNA binding"/>
    <property type="evidence" value="ECO:0007669"/>
    <property type="project" value="UniProtKB-UniRule"/>
</dbReference>
<dbReference type="InterPro" id="IPR002104">
    <property type="entry name" value="Integrase_catalytic"/>
</dbReference>
<evidence type="ECO:0000256" key="5">
    <source>
        <dbReference type="ARBA" id="ARBA00022908"/>
    </source>
</evidence>
<evidence type="ECO:0000256" key="7">
    <source>
        <dbReference type="ARBA" id="ARBA00023172"/>
    </source>
</evidence>
<feature type="domain" description="Core-binding (CB)" evidence="11">
    <location>
        <begin position="1"/>
        <end position="99"/>
    </location>
</feature>
<proteinExistence type="predicted"/>
<gene>
    <name evidence="12" type="ORF">AMD00_01480</name>
</gene>
<evidence type="ECO:0000256" key="1">
    <source>
        <dbReference type="ARBA" id="ARBA00004496"/>
    </source>
</evidence>
<keyword evidence="2" id="KW-0963">Cytoplasm</keyword>
<dbReference type="Pfam" id="PF02899">
    <property type="entry name" value="Phage_int_SAM_1"/>
    <property type="match status" value="1"/>
</dbReference>
<dbReference type="InterPro" id="IPR011010">
    <property type="entry name" value="DNA_brk_join_enz"/>
</dbReference>
<dbReference type="STRING" id="263475.AMD00_01480"/>
<evidence type="ECO:0000313" key="13">
    <source>
        <dbReference type="Proteomes" id="UP000036867"/>
    </source>
</evidence>
<evidence type="ECO:0000256" key="2">
    <source>
        <dbReference type="ARBA" id="ARBA00022490"/>
    </source>
</evidence>
<dbReference type="PROSITE" id="PS51898">
    <property type="entry name" value="TYR_RECOMBINASE"/>
    <property type="match status" value="1"/>
</dbReference>
<dbReference type="GO" id="GO:0005737">
    <property type="term" value="C:cytoplasm"/>
    <property type="evidence" value="ECO:0007669"/>
    <property type="project" value="UniProtKB-SubCell"/>
</dbReference>
<keyword evidence="6 9" id="KW-0238">DNA-binding</keyword>
<evidence type="ECO:0000259" key="10">
    <source>
        <dbReference type="PROSITE" id="PS51898"/>
    </source>
</evidence>
<keyword evidence="5" id="KW-0229">DNA integration</keyword>
<reference evidence="13" key="1">
    <citation type="submission" date="2015-08" db="EMBL/GenBank/DDBJ databases">
        <title>Fjat-10028 dsm 16317.</title>
        <authorList>
            <person name="Liu B."/>
            <person name="Wang J."/>
            <person name="Zhu Y."/>
            <person name="Liu G."/>
            <person name="Chen Q."/>
            <person name="Chen Z."/>
            <person name="Lan J."/>
            <person name="Che J."/>
            <person name="Ge C."/>
            <person name="Shi H."/>
            <person name="Pan Z."/>
            <person name="Liu X."/>
        </authorList>
    </citation>
    <scope>NUCLEOTIDE SEQUENCE [LARGE SCALE GENOMIC DNA]</scope>
    <source>
        <strain evidence="13">DSM 16317</strain>
    </source>
</reference>
<dbReference type="Proteomes" id="UP000036867">
    <property type="component" value="Unassembled WGS sequence"/>
</dbReference>
<dbReference type="SUPFAM" id="SSF56349">
    <property type="entry name" value="DNA breaking-rejoining enzymes"/>
    <property type="match status" value="1"/>
</dbReference>
<dbReference type="InterPro" id="IPR010998">
    <property type="entry name" value="Integrase_recombinase_N"/>
</dbReference>
<protein>
    <submittedName>
        <fullName evidence="12">Recombinase XerC</fullName>
    </submittedName>
</protein>
<dbReference type="InterPro" id="IPR013762">
    <property type="entry name" value="Integrase-like_cat_sf"/>
</dbReference>
<dbReference type="Gene3D" id="1.10.443.10">
    <property type="entry name" value="Intergrase catalytic core"/>
    <property type="match status" value="1"/>
</dbReference>